<evidence type="ECO:0008006" key="7">
    <source>
        <dbReference type="Google" id="ProtNLM"/>
    </source>
</evidence>
<keyword evidence="3 4" id="KW-0175">Coiled coil</keyword>
<organism evidence="5 6">
    <name type="scientific">Rhipicephalus microplus</name>
    <name type="common">Cattle tick</name>
    <name type="synonym">Boophilus microplus</name>
    <dbReference type="NCBI Taxonomy" id="6941"/>
    <lineage>
        <taxon>Eukaryota</taxon>
        <taxon>Metazoa</taxon>
        <taxon>Ecdysozoa</taxon>
        <taxon>Arthropoda</taxon>
        <taxon>Chelicerata</taxon>
        <taxon>Arachnida</taxon>
        <taxon>Acari</taxon>
        <taxon>Parasitiformes</taxon>
        <taxon>Ixodida</taxon>
        <taxon>Ixodoidea</taxon>
        <taxon>Ixodidae</taxon>
        <taxon>Rhipicephalinae</taxon>
        <taxon>Rhipicephalus</taxon>
        <taxon>Boophilus</taxon>
    </lineage>
</organism>
<dbReference type="EMBL" id="JABSTU010000010">
    <property type="protein sequence ID" value="KAH8019909.1"/>
    <property type="molecule type" value="Genomic_DNA"/>
</dbReference>
<dbReference type="InterPro" id="IPR045329">
    <property type="entry name" value="LZTS"/>
</dbReference>
<accession>A0A9J6DCQ6</accession>
<comment type="caution">
    <text evidence="5">The sequence shown here is derived from an EMBL/GenBank/DDBJ whole genome shotgun (WGS) entry which is preliminary data.</text>
</comment>
<comment type="subcellular location">
    <subcellularLocation>
        <location evidence="1">Cytoplasm</location>
    </subcellularLocation>
</comment>
<evidence type="ECO:0000313" key="6">
    <source>
        <dbReference type="Proteomes" id="UP000821866"/>
    </source>
</evidence>
<dbReference type="PANTHER" id="PTHR19354:SF2">
    <property type="entry name" value="LEUCINE-RICH REPEAT-CONTAINING PROTEIN DDB_G0290503"/>
    <property type="match status" value="1"/>
</dbReference>
<dbReference type="GO" id="GO:0005737">
    <property type="term" value="C:cytoplasm"/>
    <property type="evidence" value="ECO:0007669"/>
    <property type="project" value="UniProtKB-SubCell"/>
</dbReference>
<proteinExistence type="predicted"/>
<gene>
    <name evidence="5" type="ORF">HPB51_023432</name>
</gene>
<dbReference type="AlphaFoldDB" id="A0A9J6DCQ6"/>
<evidence type="ECO:0000313" key="5">
    <source>
        <dbReference type="EMBL" id="KAH8019909.1"/>
    </source>
</evidence>
<dbReference type="VEuPathDB" id="VectorBase:LOC119175907"/>
<keyword evidence="6" id="KW-1185">Reference proteome</keyword>
<sequence>MTSGKGVGGSAGQEFPVGSSCPLALERRLPRTRRTSLAKVQQPGKYGARLAATCRLPGPLCCRDGAAAASRFYSPCGFVHRCCVWRRRRPVALFFQGAPFSRCIEAEGMTASPPCLPPVSGVLLTKNPALVRPVAVYWNHGQDLDDGCSSRGSVFNLYNERMLMAPDQPTGHHSAPPMRSLKGKSVAVVTRTCTAFHPARCKSSFFRSMPHIVKIEDPPRSPSSSDGGSAVLDVLDSGHSSAILNVEEEAPSPSDSGVAELEAQLREKDAEIMYLRQTMERNENAIIQVYEEKEQNWTKEMDDVCDYYENIIRRNGLSEAADNSPVFSGSRLEEASCRPGGAIKLSWLETPQLDSEVAELTSLMERTRIAGSTEEEARRLRVELHRCRRQLQLALQGFEQERQQWQEERERAAKYQRQLETDYWQLFSQNRELLRAVSHTSLPLELLDGWYHSESSC</sequence>
<dbReference type="Proteomes" id="UP000821866">
    <property type="component" value="Chromosome 8"/>
</dbReference>
<name>A0A9J6DCQ6_RHIMP</name>
<evidence type="ECO:0000256" key="4">
    <source>
        <dbReference type="SAM" id="Coils"/>
    </source>
</evidence>
<keyword evidence="2" id="KW-0963">Cytoplasm</keyword>
<reference evidence="5" key="2">
    <citation type="submission" date="2021-09" db="EMBL/GenBank/DDBJ databases">
        <authorList>
            <person name="Jia N."/>
            <person name="Wang J."/>
            <person name="Shi W."/>
            <person name="Du L."/>
            <person name="Sun Y."/>
            <person name="Zhan W."/>
            <person name="Jiang J."/>
            <person name="Wang Q."/>
            <person name="Zhang B."/>
            <person name="Ji P."/>
            <person name="Sakyi L.B."/>
            <person name="Cui X."/>
            <person name="Yuan T."/>
            <person name="Jiang B."/>
            <person name="Yang W."/>
            <person name="Lam T.T.-Y."/>
            <person name="Chang Q."/>
            <person name="Ding S."/>
            <person name="Wang X."/>
            <person name="Zhu J."/>
            <person name="Ruan X."/>
            <person name="Zhao L."/>
            <person name="Wei J."/>
            <person name="Que T."/>
            <person name="Du C."/>
            <person name="Cheng J."/>
            <person name="Dai P."/>
            <person name="Han X."/>
            <person name="Huang E."/>
            <person name="Gao Y."/>
            <person name="Liu J."/>
            <person name="Shao H."/>
            <person name="Ye R."/>
            <person name="Li L."/>
            <person name="Wei W."/>
            <person name="Wang X."/>
            <person name="Wang C."/>
            <person name="Huo Q."/>
            <person name="Li W."/>
            <person name="Guo W."/>
            <person name="Chen H."/>
            <person name="Chen S."/>
            <person name="Zhou L."/>
            <person name="Zhou L."/>
            <person name="Ni X."/>
            <person name="Tian J."/>
            <person name="Zhou Y."/>
            <person name="Sheng Y."/>
            <person name="Liu T."/>
            <person name="Pan Y."/>
            <person name="Xia L."/>
            <person name="Li J."/>
            <person name="Zhao F."/>
            <person name="Cao W."/>
        </authorList>
    </citation>
    <scope>NUCLEOTIDE SEQUENCE</scope>
    <source>
        <strain evidence="5">Rmic-2018</strain>
        <tissue evidence="5">Larvae</tissue>
    </source>
</reference>
<evidence type="ECO:0000256" key="3">
    <source>
        <dbReference type="ARBA" id="ARBA00023054"/>
    </source>
</evidence>
<evidence type="ECO:0000256" key="1">
    <source>
        <dbReference type="ARBA" id="ARBA00004496"/>
    </source>
</evidence>
<evidence type="ECO:0000256" key="2">
    <source>
        <dbReference type="ARBA" id="ARBA00022490"/>
    </source>
</evidence>
<feature type="coiled-coil region" evidence="4">
    <location>
        <begin position="370"/>
        <end position="418"/>
    </location>
</feature>
<dbReference type="PANTHER" id="PTHR19354">
    <property type="entry name" value="ZIPPER PUTATIVE TUMOR SUPPRESSOR 2 HOMOLOG-LIKE PROTEIN-RELATED"/>
    <property type="match status" value="1"/>
</dbReference>
<reference evidence="5" key="1">
    <citation type="journal article" date="2020" name="Cell">
        <title>Large-Scale Comparative Analyses of Tick Genomes Elucidate Their Genetic Diversity and Vector Capacities.</title>
        <authorList>
            <consortium name="Tick Genome and Microbiome Consortium (TIGMIC)"/>
            <person name="Jia N."/>
            <person name="Wang J."/>
            <person name="Shi W."/>
            <person name="Du L."/>
            <person name="Sun Y."/>
            <person name="Zhan W."/>
            <person name="Jiang J.F."/>
            <person name="Wang Q."/>
            <person name="Zhang B."/>
            <person name="Ji P."/>
            <person name="Bell-Sakyi L."/>
            <person name="Cui X.M."/>
            <person name="Yuan T.T."/>
            <person name="Jiang B.G."/>
            <person name="Yang W.F."/>
            <person name="Lam T.T."/>
            <person name="Chang Q.C."/>
            <person name="Ding S.J."/>
            <person name="Wang X.J."/>
            <person name="Zhu J.G."/>
            <person name="Ruan X.D."/>
            <person name="Zhao L."/>
            <person name="Wei J.T."/>
            <person name="Ye R.Z."/>
            <person name="Que T.C."/>
            <person name="Du C.H."/>
            <person name="Zhou Y.H."/>
            <person name="Cheng J.X."/>
            <person name="Dai P.F."/>
            <person name="Guo W.B."/>
            <person name="Han X.H."/>
            <person name="Huang E.J."/>
            <person name="Li L.F."/>
            <person name="Wei W."/>
            <person name="Gao Y.C."/>
            <person name="Liu J.Z."/>
            <person name="Shao H.Z."/>
            <person name="Wang X."/>
            <person name="Wang C.C."/>
            <person name="Yang T.C."/>
            <person name="Huo Q.B."/>
            <person name="Li W."/>
            <person name="Chen H.Y."/>
            <person name="Chen S.E."/>
            <person name="Zhou L.G."/>
            <person name="Ni X.B."/>
            <person name="Tian J.H."/>
            <person name="Sheng Y."/>
            <person name="Liu T."/>
            <person name="Pan Y.S."/>
            <person name="Xia L.Y."/>
            <person name="Li J."/>
            <person name="Zhao F."/>
            <person name="Cao W.C."/>
        </authorList>
    </citation>
    <scope>NUCLEOTIDE SEQUENCE</scope>
    <source>
        <strain evidence="5">Rmic-2018</strain>
    </source>
</reference>
<protein>
    <recommendedName>
        <fullName evidence="7">Leucine zipper tumor suppressor 2</fullName>
    </recommendedName>
</protein>
<dbReference type="Pfam" id="PF06818">
    <property type="entry name" value="Fez1"/>
    <property type="match status" value="1"/>
</dbReference>